<sequence length="195" mass="22605">MHKELVYLKGFAKGKQYWNMLKAIQVAIELHDGQKRKLGGDYIEHPMRVVSELVALRLYDETLLTSAILHDVVEDCNTSRNDLVLEYGFSHDVETLVSLLSKTKDMSTPVYYEGISFDIRAILIKVSDRCHNISTMIDAFTIEKMKEYIEETETYVIPLCKYGINHYPEYSDELFVMRNHIESVIVCIKAFVKNK</sequence>
<dbReference type="SMART" id="SM00471">
    <property type="entry name" value="HDc"/>
    <property type="match status" value="1"/>
</dbReference>
<protein>
    <recommendedName>
        <fullName evidence="1">HD/PDEase domain-containing protein</fullName>
    </recommendedName>
</protein>
<keyword evidence="3" id="KW-1185">Reference proteome</keyword>
<name>A0A401UQA6_9CLOT</name>
<feature type="domain" description="HD/PDEase" evidence="1">
    <location>
        <begin position="38"/>
        <end position="142"/>
    </location>
</feature>
<dbReference type="InterPro" id="IPR003607">
    <property type="entry name" value="HD/PDEase_dom"/>
</dbReference>
<evidence type="ECO:0000313" key="2">
    <source>
        <dbReference type="EMBL" id="GCD11743.1"/>
    </source>
</evidence>
<proteinExistence type="predicted"/>
<gene>
    <name evidence="2" type="ORF">Ctaglu_33660</name>
</gene>
<dbReference type="OrthoDB" id="9802385at2"/>
<organism evidence="2 3">
    <name type="scientific">Clostridium tagluense</name>
    <dbReference type="NCBI Taxonomy" id="360422"/>
    <lineage>
        <taxon>Bacteria</taxon>
        <taxon>Bacillati</taxon>
        <taxon>Bacillota</taxon>
        <taxon>Clostridia</taxon>
        <taxon>Eubacteriales</taxon>
        <taxon>Clostridiaceae</taxon>
        <taxon>Clostridium</taxon>
    </lineage>
</organism>
<dbReference type="RefSeq" id="WP_125003833.1">
    <property type="nucleotide sequence ID" value="NZ_BHYK01000021.1"/>
</dbReference>
<dbReference type="Pfam" id="PF13328">
    <property type="entry name" value="HD_4"/>
    <property type="match status" value="1"/>
</dbReference>
<dbReference type="AlphaFoldDB" id="A0A401UQA6"/>
<dbReference type="EMBL" id="BHYK01000021">
    <property type="protein sequence ID" value="GCD11743.1"/>
    <property type="molecule type" value="Genomic_DNA"/>
</dbReference>
<dbReference type="Gene3D" id="1.10.3210.10">
    <property type="entry name" value="Hypothetical protein af1432"/>
    <property type="match status" value="1"/>
</dbReference>
<dbReference type="Proteomes" id="UP000287872">
    <property type="component" value="Unassembled WGS sequence"/>
</dbReference>
<dbReference type="PANTHER" id="PTHR21262:SF31">
    <property type="entry name" value="GTP PYROPHOSPHOKINASE"/>
    <property type="match status" value="1"/>
</dbReference>
<accession>A0A401UQA6</accession>
<dbReference type="SUPFAM" id="SSF109604">
    <property type="entry name" value="HD-domain/PDEase-like"/>
    <property type="match status" value="1"/>
</dbReference>
<comment type="caution">
    <text evidence="2">The sequence shown here is derived from an EMBL/GenBank/DDBJ whole genome shotgun (WGS) entry which is preliminary data.</text>
</comment>
<evidence type="ECO:0000313" key="3">
    <source>
        <dbReference type="Proteomes" id="UP000287872"/>
    </source>
</evidence>
<evidence type="ECO:0000259" key="1">
    <source>
        <dbReference type="SMART" id="SM00471"/>
    </source>
</evidence>
<reference evidence="2 3" key="1">
    <citation type="submission" date="2018-11" db="EMBL/GenBank/DDBJ databases">
        <title>Genome sequencing and assembly of Clostridium tagluense strain A121.</title>
        <authorList>
            <person name="Murakami T."/>
            <person name="Segawa T."/>
            <person name="Shcherbakova V.A."/>
            <person name="Mori H."/>
            <person name="Yoshimura Y."/>
        </authorList>
    </citation>
    <scope>NUCLEOTIDE SEQUENCE [LARGE SCALE GENOMIC DNA]</scope>
    <source>
        <strain evidence="2 3">A121</strain>
    </source>
</reference>
<dbReference type="PANTHER" id="PTHR21262">
    <property type="entry name" value="GUANOSINE-3',5'-BIS DIPHOSPHATE 3'-PYROPHOSPHOHYDROLASE"/>
    <property type="match status" value="1"/>
</dbReference>